<proteinExistence type="predicted"/>
<keyword evidence="3" id="KW-1185">Reference proteome</keyword>
<dbReference type="AlphaFoldDB" id="A0A1T4SG14"/>
<sequence length="215" mass="23734">MYNVLEKLRSGEPLTAKERTVHEQGLVSVLRQLHDELDEAVLHAYGWGDLLPALRIAHGNDQPAEGQTRDDAKRAFDEAILERLVALNAERAAEEARGEIRWLRPEFQNPDAARDRAPEQTRLATDTAGEEQADPDATPVPLPPNTKPQPWPKDTVDQVRAVADLLAASPVPLSIDEIGARFTARGPWKKRLPKLVEMLVALGRAQEQDGKIGSA</sequence>
<evidence type="ECO:0000313" key="3">
    <source>
        <dbReference type="Proteomes" id="UP000190061"/>
    </source>
</evidence>
<gene>
    <name evidence="2" type="ORF">SAMN02745674_02812</name>
</gene>
<feature type="region of interest" description="Disordered" evidence="1">
    <location>
        <begin position="108"/>
        <end position="153"/>
    </location>
</feature>
<accession>A0A1T4SG14</accession>
<dbReference type="EMBL" id="FUXP01000017">
    <property type="protein sequence ID" value="SKA26858.1"/>
    <property type="molecule type" value="Genomic_DNA"/>
</dbReference>
<evidence type="ECO:0000313" key="2">
    <source>
        <dbReference type="EMBL" id="SKA26858.1"/>
    </source>
</evidence>
<reference evidence="2 3" key="1">
    <citation type="submission" date="2017-02" db="EMBL/GenBank/DDBJ databases">
        <authorList>
            <person name="Peterson S.W."/>
        </authorList>
    </citation>
    <scope>NUCLEOTIDE SEQUENCE [LARGE SCALE GENOMIC DNA]</scope>
    <source>
        <strain evidence="2 3">DSM 21749</strain>
    </source>
</reference>
<organism evidence="2 3">
    <name type="scientific">Lysobacter spongiicola DSM 21749</name>
    <dbReference type="NCBI Taxonomy" id="1122188"/>
    <lineage>
        <taxon>Bacteria</taxon>
        <taxon>Pseudomonadati</taxon>
        <taxon>Pseudomonadota</taxon>
        <taxon>Gammaproteobacteria</taxon>
        <taxon>Lysobacterales</taxon>
        <taxon>Lysobacteraceae</taxon>
        <taxon>Novilysobacter</taxon>
    </lineage>
</organism>
<dbReference type="RefSeq" id="WP_200809258.1">
    <property type="nucleotide sequence ID" value="NZ_FUXP01000017.1"/>
</dbReference>
<dbReference type="STRING" id="1122188.SAMN02745674_02812"/>
<feature type="compositionally biased region" description="Pro residues" evidence="1">
    <location>
        <begin position="138"/>
        <end position="151"/>
    </location>
</feature>
<name>A0A1T4SG14_9GAMM</name>
<dbReference type="Proteomes" id="UP000190061">
    <property type="component" value="Unassembled WGS sequence"/>
</dbReference>
<evidence type="ECO:0000256" key="1">
    <source>
        <dbReference type="SAM" id="MobiDB-lite"/>
    </source>
</evidence>
<protein>
    <submittedName>
        <fullName evidence="2">Uncharacterized protein</fullName>
    </submittedName>
</protein>